<feature type="signal peptide" evidence="2">
    <location>
        <begin position="1"/>
        <end position="25"/>
    </location>
</feature>
<reference evidence="4" key="1">
    <citation type="journal article" date="2017" name="Proc. Natl. Acad. Sci. U.S.A.">
        <title>Simulation of Deepwater Horizon oil plume reveals substrate specialization within a complex community of hydrocarbon-degraders.</title>
        <authorList>
            <person name="Hu P."/>
            <person name="Dubinsky E.A."/>
            <person name="Probst A.J."/>
            <person name="Wang J."/>
            <person name="Sieber C.M.K."/>
            <person name="Tom L.M."/>
            <person name="Gardinali P."/>
            <person name="Banfield J.F."/>
            <person name="Atlas R.M."/>
            <person name="Andersen G.L."/>
        </authorList>
    </citation>
    <scope>NUCLEOTIDE SEQUENCE [LARGE SCALE GENOMIC DNA]</scope>
</reference>
<feature type="chain" id="PRO_5012305866" evidence="2">
    <location>
        <begin position="26"/>
        <end position="438"/>
    </location>
</feature>
<feature type="coiled-coil region" evidence="1">
    <location>
        <begin position="190"/>
        <end position="227"/>
    </location>
</feature>
<protein>
    <submittedName>
        <fullName evidence="3">Uncharacterized protein</fullName>
    </submittedName>
</protein>
<gene>
    <name evidence="3" type="ORF">A9Q84_01680</name>
</gene>
<dbReference type="InterPro" id="IPR016024">
    <property type="entry name" value="ARM-type_fold"/>
</dbReference>
<evidence type="ECO:0000256" key="1">
    <source>
        <dbReference type="SAM" id="Coils"/>
    </source>
</evidence>
<dbReference type="EMBL" id="MAAO01000002">
    <property type="protein sequence ID" value="OUR99762.1"/>
    <property type="molecule type" value="Genomic_DNA"/>
</dbReference>
<dbReference type="AlphaFoldDB" id="A0A1Y5FC33"/>
<evidence type="ECO:0000256" key="2">
    <source>
        <dbReference type="SAM" id="SignalP"/>
    </source>
</evidence>
<dbReference type="SUPFAM" id="SSF48371">
    <property type="entry name" value="ARM repeat"/>
    <property type="match status" value="1"/>
</dbReference>
<comment type="caution">
    <text evidence="3">The sequence shown here is derived from an EMBL/GenBank/DDBJ whole genome shotgun (WGS) entry which is preliminary data.</text>
</comment>
<organism evidence="3 4">
    <name type="scientific">Halobacteriovorax marinus</name>
    <dbReference type="NCBI Taxonomy" id="97084"/>
    <lineage>
        <taxon>Bacteria</taxon>
        <taxon>Pseudomonadati</taxon>
        <taxon>Bdellovibrionota</taxon>
        <taxon>Bacteriovoracia</taxon>
        <taxon>Bacteriovoracales</taxon>
        <taxon>Halobacteriovoraceae</taxon>
        <taxon>Halobacteriovorax</taxon>
    </lineage>
</organism>
<keyword evidence="2" id="KW-0732">Signal</keyword>
<evidence type="ECO:0000313" key="3">
    <source>
        <dbReference type="EMBL" id="OUR99762.1"/>
    </source>
</evidence>
<evidence type="ECO:0000313" key="4">
    <source>
        <dbReference type="Proteomes" id="UP000196531"/>
    </source>
</evidence>
<dbReference type="Proteomes" id="UP000196531">
    <property type="component" value="Unassembled WGS sequence"/>
</dbReference>
<proteinExistence type="predicted"/>
<keyword evidence="1" id="KW-0175">Coiled coil</keyword>
<sequence length="438" mass="50611">MFKTRILSILITTLLVCANMHSARAESVYELLSVALTGSLSKPQKITKLEKVLEYTKLTNKIIGEREVKILIENAPKVSKDIRVLVLRIMNSSKNIAVLEHYGQYLKTGSELIYKFYMVSSMKALKINIDPENDQEFERYKQADSELSKELVKLLNHKNPNLRFVTITTVGARHVKESIPLLISLFAKEVEQINLEISKALVELNAKEELEAAMLNENVKIKKWAKRTYDNLMNGKREAFAHLKSRSLIQEFILIHLQTEDETIKKDILKYTQLLEEEKPLIKATIEIGAFGYKYLPENVKLDAKYATLCENAHKAFFLYPKNLTTQYDHSQLSEKYATCRTFLASKMLEKAKFYLSKAQRRRNSHSSRSAIKILSKLLLNYKGLGHEIAASINLAHAYYYDHRKKEAKKLVNEIFKIHGQFLTKKQTKKLNKLLRKI</sequence>
<accession>A0A1Y5FC33</accession>
<name>A0A1Y5FC33_9BACT</name>